<accession>A0AAE4FRQ3</accession>
<dbReference type="EMBL" id="JAVMIP010000002">
    <property type="protein sequence ID" value="MDS3860057.1"/>
    <property type="molecule type" value="Genomic_DNA"/>
</dbReference>
<comment type="caution">
    <text evidence="1">The sequence shown here is derived from an EMBL/GenBank/DDBJ whole genome shotgun (WGS) entry which is preliminary data.</text>
</comment>
<dbReference type="AlphaFoldDB" id="A0AAE4FRQ3"/>
<gene>
    <name evidence="1" type="ORF">RIF25_04465</name>
</gene>
<proteinExistence type="predicted"/>
<keyword evidence="2" id="KW-1185">Reference proteome</keyword>
<organism evidence="1 2">
    <name type="scientific">Pseudocalidococcus azoricus BACA0444</name>
    <dbReference type="NCBI Taxonomy" id="2918990"/>
    <lineage>
        <taxon>Bacteria</taxon>
        <taxon>Bacillati</taxon>
        <taxon>Cyanobacteriota</taxon>
        <taxon>Cyanophyceae</taxon>
        <taxon>Acaryochloridales</taxon>
        <taxon>Thermosynechococcaceae</taxon>
        <taxon>Pseudocalidococcus</taxon>
        <taxon>Pseudocalidococcus azoricus</taxon>
    </lineage>
</organism>
<sequence length="84" mass="9430">MIQMMQTSEGDRLDMITETTILHAAQAIYTCYHQTHGDKQLPAGVAIDRETLRGHVIFQTQPVLLPRECFVPAQKLPQDVSPTP</sequence>
<dbReference type="Proteomes" id="UP001268256">
    <property type="component" value="Unassembled WGS sequence"/>
</dbReference>
<evidence type="ECO:0000313" key="2">
    <source>
        <dbReference type="Proteomes" id="UP001268256"/>
    </source>
</evidence>
<evidence type="ECO:0000313" key="1">
    <source>
        <dbReference type="EMBL" id="MDS3860057.1"/>
    </source>
</evidence>
<protein>
    <submittedName>
        <fullName evidence="1">Uncharacterized protein</fullName>
    </submittedName>
</protein>
<reference evidence="2" key="1">
    <citation type="submission" date="2023-07" db="EMBL/GenBank/DDBJ databases">
        <authorList>
            <person name="Luz R."/>
            <person name="Cordeiro R."/>
            <person name="Fonseca A."/>
            <person name="Goncalves V."/>
        </authorList>
    </citation>
    <scope>NUCLEOTIDE SEQUENCE [LARGE SCALE GENOMIC DNA]</scope>
    <source>
        <strain evidence="2">BACA0444</strain>
    </source>
</reference>
<name>A0AAE4FRQ3_9CYAN</name>